<dbReference type="Proteomes" id="UP000002630">
    <property type="component" value="Linkage Group LG14"/>
</dbReference>
<name>D7FYC7_ECTSI</name>
<proteinExistence type="predicted"/>
<feature type="region of interest" description="Disordered" evidence="2">
    <location>
        <begin position="82"/>
        <end position="192"/>
    </location>
</feature>
<evidence type="ECO:0000313" key="4">
    <source>
        <dbReference type="Proteomes" id="UP000002630"/>
    </source>
</evidence>
<dbReference type="EMBL" id="FN648533">
    <property type="protein sequence ID" value="CBJ32469.1"/>
    <property type="molecule type" value="Genomic_DNA"/>
</dbReference>
<dbReference type="GO" id="GO:0003723">
    <property type="term" value="F:RNA binding"/>
    <property type="evidence" value="ECO:0007669"/>
    <property type="project" value="UniProtKB-KW"/>
</dbReference>
<feature type="compositionally biased region" description="Low complexity" evidence="2">
    <location>
        <begin position="163"/>
        <end position="180"/>
    </location>
</feature>
<dbReference type="PROSITE" id="PS50889">
    <property type="entry name" value="S4"/>
    <property type="match status" value="1"/>
</dbReference>
<feature type="compositionally biased region" description="Pro residues" evidence="2">
    <location>
        <begin position="151"/>
        <end position="162"/>
    </location>
</feature>
<dbReference type="InterPro" id="IPR036986">
    <property type="entry name" value="S4_RNA-bd_sf"/>
</dbReference>
<feature type="region of interest" description="Disordered" evidence="2">
    <location>
        <begin position="205"/>
        <end position="238"/>
    </location>
</feature>
<sequence>MADEGGVGGPKGDGRGKEWTVDLCCKRLSLLHRKLRQVKSLQAQQARDPDSLDDAQRVKLGRKQTLLTEISELEALRRDLRQKEWESDGASAGPKEKKSRLPPGPFAAANAAGGGHDTRQHQLEEDDGAEYTRDGLRLASPKRQVQQQQQQPPPPKPAPPASSRPSAGTPGAAAAVPSPSLGDADLFSDGDGGGVSAMEALIKSSMDGQDWEKEEGDGGFNWEEGFEDAGGSSEGREEARPMVEAPAGGYPKRLAGLMSFCRVSDKATCEILVEMGRVTVNGVVARDPGIKVDLLTDIVVANGVAVTFPGTIDNSDETRRPREDAGKGVALGVMAPMP</sequence>
<reference evidence="3 4" key="1">
    <citation type="journal article" date="2010" name="Nature">
        <title>The Ectocarpus genome and the independent evolution of multicellularity in brown algae.</title>
        <authorList>
            <person name="Cock J.M."/>
            <person name="Sterck L."/>
            <person name="Rouze P."/>
            <person name="Scornet D."/>
            <person name="Allen A.E."/>
            <person name="Amoutzias G."/>
            <person name="Anthouard V."/>
            <person name="Artiguenave F."/>
            <person name="Aury J.M."/>
            <person name="Badger J.H."/>
            <person name="Beszteri B."/>
            <person name="Billiau K."/>
            <person name="Bonnet E."/>
            <person name="Bothwell J.H."/>
            <person name="Bowler C."/>
            <person name="Boyen C."/>
            <person name="Brownlee C."/>
            <person name="Carrano C.J."/>
            <person name="Charrier B."/>
            <person name="Cho G.Y."/>
            <person name="Coelho S.M."/>
            <person name="Collen J."/>
            <person name="Corre E."/>
            <person name="Da Silva C."/>
            <person name="Delage L."/>
            <person name="Delaroque N."/>
            <person name="Dittami S.M."/>
            <person name="Doulbeau S."/>
            <person name="Elias M."/>
            <person name="Farnham G."/>
            <person name="Gachon C.M."/>
            <person name="Gschloessl B."/>
            <person name="Heesch S."/>
            <person name="Jabbari K."/>
            <person name="Jubin C."/>
            <person name="Kawai H."/>
            <person name="Kimura K."/>
            <person name="Kloareg B."/>
            <person name="Kupper F.C."/>
            <person name="Lang D."/>
            <person name="Le Bail A."/>
            <person name="Leblanc C."/>
            <person name="Lerouge P."/>
            <person name="Lohr M."/>
            <person name="Lopez P.J."/>
            <person name="Martens C."/>
            <person name="Maumus F."/>
            <person name="Michel G."/>
            <person name="Miranda-Saavedra D."/>
            <person name="Morales J."/>
            <person name="Moreau H."/>
            <person name="Motomura T."/>
            <person name="Nagasato C."/>
            <person name="Napoli C.A."/>
            <person name="Nelson D.R."/>
            <person name="Nyvall-Collen P."/>
            <person name="Peters A.F."/>
            <person name="Pommier C."/>
            <person name="Potin P."/>
            <person name="Poulain J."/>
            <person name="Quesneville H."/>
            <person name="Read B."/>
            <person name="Rensing S.A."/>
            <person name="Ritter A."/>
            <person name="Rousvoal S."/>
            <person name="Samanta M."/>
            <person name="Samson G."/>
            <person name="Schroeder D.C."/>
            <person name="Segurens B."/>
            <person name="Strittmatter M."/>
            <person name="Tonon T."/>
            <person name="Tregear J.W."/>
            <person name="Valentin K."/>
            <person name="von Dassow P."/>
            <person name="Yamagishi T."/>
            <person name="Van de Peer Y."/>
            <person name="Wincker P."/>
        </authorList>
    </citation>
    <scope>NUCLEOTIDE SEQUENCE [LARGE SCALE GENOMIC DNA]</scope>
    <source>
        <strain evidence="4">Ec32 / CCAP1310/4</strain>
    </source>
</reference>
<dbReference type="OrthoDB" id="10395692at2759"/>
<keyword evidence="4" id="KW-1185">Reference proteome</keyword>
<feature type="compositionally biased region" description="Low complexity" evidence="2">
    <location>
        <begin position="139"/>
        <end position="150"/>
    </location>
</feature>
<dbReference type="AlphaFoldDB" id="D7FYC7"/>
<gene>
    <name evidence="3" type="ORF">Esi_0341_0019</name>
</gene>
<dbReference type="Gene3D" id="3.10.290.10">
    <property type="entry name" value="RNA-binding S4 domain"/>
    <property type="match status" value="1"/>
</dbReference>
<keyword evidence="1" id="KW-0694">RNA-binding</keyword>
<dbReference type="InParanoid" id="D7FYC7"/>
<evidence type="ECO:0000256" key="1">
    <source>
        <dbReference type="PROSITE-ProRule" id="PRU00182"/>
    </source>
</evidence>
<evidence type="ECO:0000256" key="2">
    <source>
        <dbReference type="SAM" id="MobiDB-lite"/>
    </source>
</evidence>
<accession>D7FYC7</accession>
<dbReference type="CDD" id="cd00165">
    <property type="entry name" value="S4"/>
    <property type="match status" value="1"/>
</dbReference>
<protein>
    <submittedName>
        <fullName evidence="3">Uncharacterized protein</fullName>
    </submittedName>
</protein>
<evidence type="ECO:0000313" key="3">
    <source>
        <dbReference type="EMBL" id="CBJ32469.1"/>
    </source>
</evidence>
<dbReference type="SUPFAM" id="SSF55174">
    <property type="entry name" value="Alpha-L RNA-binding motif"/>
    <property type="match status" value="1"/>
</dbReference>
<dbReference type="EMBL" id="FN649739">
    <property type="protein sequence ID" value="CBJ32469.1"/>
    <property type="molecule type" value="Genomic_DNA"/>
</dbReference>
<organism evidence="3 4">
    <name type="scientific">Ectocarpus siliculosus</name>
    <name type="common">Brown alga</name>
    <name type="synonym">Conferva siliculosa</name>
    <dbReference type="NCBI Taxonomy" id="2880"/>
    <lineage>
        <taxon>Eukaryota</taxon>
        <taxon>Sar</taxon>
        <taxon>Stramenopiles</taxon>
        <taxon>Ochrophyta</taxon>
        <taxon>PX clade</taxon>
        <taxon>Phaeophyceae</taxon>
        <taxon>Ectocarpales</taxon>
        <taxon>Ectocarpaceae</taxon>
        <taxon>Ectocarpus</taxon>
    </lineage>
</organism>